<dbReference type="PROSITE" id="PS00012">
    <property type="entry name" value="PHOSPHOPANTETHEINE"/>
    <property type="match status" value="6"/>
</dbReference>
<comment type="similarity">
    <text evidence="5">Belongs to the NRP synthetase family.</text>
</comment>
<feature type="domain" description="Carrier" evidence="9">
    <location>
        <begin position="3787"/>
        <end position="3864"/>
    </location>
</feature>
<dbReference type="FunFam" id="3.30.300.30:FF:000033">
    <property type="entry name" value="Nonribosomal siderophore peptide synthase SidC"/>
    <property type="match status" value="1"/>
</dbReference>
<dbReference type="InterPro" id="IPR023213">
    <property type="entry name" value="CAT-like_dom_sf"/>
</dbReference>
<dbReference type="GO" id="GO:0010106">
    <property type="term" value="P:cellular response to iron ion starvation"/>
    <property type="evidence" value="ECO:0007669"/>
    <property type="project" value="UniProtKB-ARBA"/>
</dbReference>
<keyword evidence="3" id="KW-0597">Phosphoprotein</keyword>
<dbReference type="Gene3D" id="3.30.559.30">
    <property type="entry name" value="Nonribosomal peptide synthetase, condensation domain"/>
    <property type="match status" value="6"/>
</dbReference>
<feature type="domain" description="Carrier" evidence="9">
    <location>
        <begin position="2149"/>
        <end position="2225"/>
    </location>
</feature>
<evidence type="ECO:0000256" key="4">
    <source>
        <dbReference type="ARBA" id="ARBA00022598"/>
    </source>
</evidence>
<dbReference type="InterPro" id="IPR001242">
    <property type="entry name" value="Condensation_dom"/>
</dbReference>
<feature type="domain" description="Carrier" evidence="9">
    <location>
        <begin position="1608"/>
        <end position="1681"/>
    </location>
</feature>
<evidence type="ECO:0000256" key="1">
    <source>
        <dbReference type="ARBA" id="ARBA00004924"/>
    </source>
</evidence>
<dbReference type="InterPro" id="IPR009081">
    <property type="entry name" value="PP-bd_ACP"/>
</dbReference>
<dbReference type="GO" id="GO:0031177">
    <property type="term" value="F:phosphopantetheine binding"/>
    <property type="evidence" value="ECO:0007669"/>
    <property type="project" value="InterPro"/>
</dbReference>
<dbReference type="FunFam" id="3.40.50.12780:FF:000024">
    <property type="entry name" value="Nonribosomal siderophore peptide synthase SidC"/>
    <property type="match status" value="2"/>
</dbReference>
<dbReference type="InterPro" id="IPR010071">
    <property type="entry name" value="AA_adenyl_dom"/>
</dbReference>
<feature type="region of interest" description="Disordered" evidence="8">
    <location>
        <begin position="524"/>
        <end position="543"/>
    </location>
</feature>
<dbReference type="NCBIfam" id="TIGR01733">
    <property type="entry name" value="AA-adenyl-dom"/>
    <property type="match status" value="1"/>
</dbReference>
<dbReference type="Pfam" id="PF00501">
    <property type="entry name" value="AMP-binding"/>
    <property type="match status" value="3"/>
</dbReference>
<dbReference type="FunFam" id="3.30.300.30:FF:000015">
    <property type="entry name" value="Nonribosomal peptide synthase SidD"/>
    <property type="match status" value="1"/>
</dbReference>
<dbReference type="Gene3D" id="3.30.300.30">
    <property type="match status" value="3"/>
</dbReference>
<organism evidence="10 11">
    <name type="scientific">Exophiala sideris</name>
    <dbReference type="NCBI Taxonomy" id="1016849"/>
    <lineage>
        <taxon>Eukaryota</taxon>
        <taxon>Fungi</taxon>
        <taxon>Dikarya</taxon>
        <taxon>Ascomycota</taxon>
        <taxon>Pezizomycotina</taxon>
        <taxon>Eurotiomycetes</taxon>
        <taxon>Chaetothyriomycetidae</taxon>
        <taxon>Chaetothyriales</taxon>
        <taxon>Herpotrichiellaceae</taxon>
        <taxon>Exophiala</taxon>
    </lineage>
</organism>
<dbReference type="HOGENOM" id="CLU_000092_2_0_1"/>
<dbReference type="STRING" id="1016849.A0A0D1YQ35"/>
<dbReference type="GO" id="GO:0005737">
    <property type="term" value="C:cytoplasm"/>
    <property type="evidence" value="ECO:0007669"/>
    <property type="project" value="TreeGrafter"/>
</dbReference>
<name>A0A0D1YQ35_9EURO</name>
<proteinExistence type="inferred from homology"/>
<accession>A0A0D1YQ35</accession>
<dbReference type="Gene3D" id="1.10.1200.10">
    <property type="entry name" value="ACP-like"/>
    <property type="match status" value="5"/>
</dbReference>
<dbReference type="SUPFAM" id="SSF52777">
    <property type="entry name" value="CoA-dependent acyltransferases"/>
    <property type="match status" value="12"/>
</dbReference>
<evidence type="ECO:0000259" key="9">
    <source>
        <dbReference type="PROSITE" id="PS50075"/>
    </source>
</evidence>
<dbReference type="OrthoDB" id="416786at2759"/>
<evidence type="ECO:0000256" key="5">
    <source>
        <dbReference type="ARBA" id="ARBA00029454"/>
    </source>
</evidence>
<dbReference type="PANTHER" id="PTHR45527:SF1">
    <property type="entry name" value="FATTY ACID SYNTHASE"/>
    <property type="match status" value="1"/>
</dbReference>
<dbReference type="EMBL" id="KN846951">
    <property type="protein sequence ID" value="KIV84887.1"/>
    <property type="molecule type" value="Genomic_DNA"/>
</dbReference>
<feature type="domain" description="Carrier" evidence="9">
    <location>
        <begin position="3226"/>
        <end position="3300"/>
    </location>
</feature>
<dbReference type="GO" id="GO:0016874">
    <property type="term" value="F:ligase activity"/>
    <property type="evidence" value="ECO:0007669"/>
    <property type="project" value="UniProtKB-KW"/>
</dbReference>
<dbReference type="SUPFAM" id="SSF56801">
    <property type="entry name" value="Acetyl-CoA synthetase-like"/>
    <property type="match status" value="3"/>
</dbReference>
<gene>
    <name evidence="10" type="ORF">PV11_00637</name>
</gene>
<dbReference type="Pfam" id="PF00550">
    <property type="entry name" value="PP-binding"/>
    <property type="match status" value="5"/>
</dbReference>
<dbReference type="Gene3D" id="3.40.50.12780">
    <property type="entry name" value="N-terminal domain of ligase-like"/>
    <property type="match status" value="3"/>
</dbReference>
<comment type="pathway">
    <text evidence="1">Siderophore biosynthesis.</text>
</comment>
<feature type="compositionally biased region" description="Polar residues" evidence="8">
    <location>
        <begin position="530"/>
        <end position="543"/>
    </location>
</feature>
<dbReference type="InterPro" id="IPR006162">
    <property type="entry name" value="Ppantetheine_attach_site"/>
</dbReference>
<dbReference type="Pfam" id="PF00668">
    <property type="entry name" value="Condensation"/>
    <property type="match status" value="6"/>
</dbReference>
<evidence type="ECO:0000256" key="3">
    <source>
        <dbReference type="ARBA" id="ARBA00022553"/>
    </source>
</evidence>
<dbReference type="PANTHER" id="PTHR45527">
    <property type="entry name" value="NONRIBOSOMAL PEPTIDE SYNTHETASE"/>
    <property type="match status" value="1"/>
</dbReference>
<feature type="domain" description="Carrier" evidence="9">
    <location>
        <begin position="4356"/>
        <end position="4429"/>
    </location>
</feature>
<dbReference type="InterPro" id="IPR042099">
    <property type="entry name" value="ANL_N_sf"/>
</dbReference>
<evidence type="ECO:0000313" key="10">
    <source>
        <dbReference type="EMBL" id="KIV84887.1"/>
    </source>
</evidence>
<dbReference type="InterPro" id="IPR036736">
    <property type="entry name" value="ACP-like_sf"/>
</dbReference>
<dbReference type="InterPro" id="IPR000873">
    <property type="entry name" value="AMP-dep_synth/lig_dom"/>
</dbReference>
<evidence type="ECO:0000256" key="8">
    <source>
        <dbReference type="SAM" id="MobiDB-lite"/>
    </source>
</evidence>
<dbReference type="Proteomes" id="UP000053599">
    <property type="component" value="Unassembled WGS sequence"/>
</dbReference>
<dbReference type="PROSITE" id="PS50075">
    <property type="entry name" value="CARRIER"/>
    <property type="match status" value="5"/>
</dbReference>
<dbReference type="SMART" id="SM00823">
    <property type="entry name" value="PKS_PP"/>
    <property type="match status" value="6"/>
</dbReference>
<dbReference type="InterPro" id="IPR045851">
    <property type="entry name" value="AMP-bd_C_sf"/>
</dbReference>
<dbReference type="InterPro" id="IPR020806">
    <property type="entry name" value="PKS_PP-bd"/>
</dbReference>
<keyword evidence="4" id="KW-0436">Ligase</keyword>
<evidence type="ECO:0000256" key="6">
    <source>
        <dbReference type="ARBA" id="ARBA00067294"/>
    </source>
</evidence>
<evidence type="ECO:0000256" key="7">
    <source>
        <dbReference type="ARBA" id="ARBA00078302"/>
    </source>
</evidence>
<dbReference type="PROSITE" id="PS00455">
    <property type="entry name" value="AMP_BINDING"/>
    <property type="match status" value="1"/>
</dbReference>
<dbReference type="Gene3D" id="3.30.559.10">
    <property type="entry name" value="Chloramphenicol acetyltransferase-like domain"/>
    <property type="match status" value="7"/>
</dbReference>
<dbReference type="NCBIfam" id="NF003417">
    <property type="entry name" value="PRK04813.1"/>
    <property type="match status" value="3"/>
</dbReference>
<evidence type="ECO:0000256" key="2">
    <source>
        <dbReference type="ARBA" id="ARBA00022450"/>
    </source>
</evidence>
<feature type="region of interest" description="Disordered" evidence="8">
    <location>
        <begin position="3205"/>
        <end position="3224"/>
    </location>
</feature>
<dbReference type="CDD" id="cd05918">
    <property type="entry name" value="A_NRPS_SidN3_like"/>
    <property type="match status" value="1"/>
</dbReference>
<evidence type="ECO:0000313" key="11">
    <source>
        <dbReference type="Proteomes" id="UP000053599"/>
    </source>
</evidence>
<dbReference type="FunFam" id="3.40.50.980:FF:000001">
    <property type="entry name" value="Non-ribosomal peptide synthetase"/>
    <property type="match status" value="1"/>
</dbReference>
<dbReference type="SUPFAM" id="SSF47336">
    <property type="entry name" value="ACP-like"/>
    <property type="match status" value="6"/>
</dbReference>
<dbReference type="GO" id="GO:0031169">
    <property type="term" value="P:ferrichrome biosynthetic process"/>
    <property type="evidence" value="ECO:0007669"/>
    <property type="project" value="UniProtKB-ARBA"/>
</dbReference>
<keyword evidence="2" id="KW-0596">Phosphopantetheine</keyword>
<sequence>MAPLINGAHTARDLSIVNKARQIPPGPQLLHELIAFDQTERLLLDFLTSGGKRIQLTYHEFHRLTDLLSIDIQTRLKRISRQRYIVPVIIPQSPELYIAWVAVLKAGSGFCPVAHDIPSERLKFIIKDVDASFILTIPSMLGSVGSKITTNVDCMPISLKDLEARSGSNWEDACKLELLTRTKPSDPAYVMYTSGSTGLPKGVVVSHSSVSQSILAHDEHIPPFKRFLQFASPTFDVSVFEVFFPLFRGATLVGCDRERMLSDLPATIQCLEADAAELTPTVAGTLLRTRDAAPCLKILLTIGEMLTSQVVREFGGAPDNPSMLYAMYGPTEAAIHCTLAPRLSSDASVRSIGRPLSTVTAFILQQSDHLQVAPVGEPGELAVAGQLADGYLNRPDQNSAAFVELPGYGPLYKTGDRAVCLPDGNIEILGRMTSGQVKLRGQRVELGEIEEVTSKVEGVRLAIASVIDDNLVLFCATNNKVKTIDVSAMCKSWLPPYMRPARIILMTDEIPRLPSGKVDRKALERDFRDSQQSSRPPDTFTNQTERDIANVLEQETSCCPDRLSSFQSMGLDSLRAIKVAARLRPIYKRVDVGMIAESDNIADLSALLQREARSGSAQQLGSPYEASQEWEMIREKVTATSPVKELHASFERLVPCSPMQVAMLVETAANEELNFNRIWLRCSSEIRFEDVRRAFHTLAARNEILRSGFVPTAEAQMPFAQIAWKDLVDNDLGLFHPLQITQPATDNDGDILVTLHHALYDGWSWDLILADLNQILAPDKPLDRPQYSEFTSYQRSVTLGQDTEDIFYWADLFRDFVPPTFPTLSPSHSKSPARMSIVHPLTTSHSQLFATANALRCSRETILQSAWAVLLSSYVDNADVAIGVVSAGRHLPILGIESIIGPCLSTIPVRLDMGALRTARDMVNQVQKQRTHYLKSRSITLHDINMAAGITPGNRLFDTLCVWQQNDGGNHHDASKVHTSKSEDVLDYAVILEFEPRGGSVYLKMSFDVGRIPEAHGRLLIAQLDEVTKNILSDSDVELSQLWGNPEPHLMSLANTENEHFESSFELTTTIQSLAETQPDRLAVEFVHNFDEQSGMVKMETLTYHELFTHGLNIASTLRNTYGVKPDDIVCLIAARSLDLYIGIVAVIMAGAGYMCIDPSTPPDRIRQILSISSTRVVLVADVFELDLANTKLACIAISHLRKGSKHSKDQRIVKAGRDQLAYAVFTSGSTGVPKGVLITRKNLLSNLQQLSQIYPCTPHEDRLLQSCSPAFDVSVFEIFWTWHMGMTLCTASNDVLFRDLESFIRKLGVTHLSMTPSVAALVHPGNVPRVKMLVTAGEPMNSKVFGNWADRGLYQGYGPSETTNICNVRPTVAKVDASNNVGPAFPNTSLFVCRRQLTSPGDVADESQSDVESIFFPVPKGGVGEVWIGGEQVGRGYIDPDLTAKSFFNHPHYGRLYRSGDIGRLLADDTLVVLGREDDQVKLRGQRIELGEISASLVKNPIVLDAVSLIITKEGQIPRLVSFWTPLTPSKNEGAPKLTKTLFDHLASLLPGYMLPDVLICLDKVPLTRQGKVERRALVDKYIGMSPEGLRKASRDSDDSEDVAYMSDSETLIAQALADALGVPSNSITRRTSFYALGMDSISAVRVAQRLRPHFPAVEVSTLLRNASIGQLVSCLTPKQLEDGPPTEQGLDYLFDDEIRAKVIDTYSRLGLEVQKILPCTPLQESMASGSLTPGSTAYYNSLHFAVQGSLSRLKDAWSKAICRHELLRTGFVALDSAEMPFVQVVLQEFHLPWDVADYAKGAPQPGDALVLPPWKLIVHKGDNQINELRLDIHHVLYDAEAMSILLDEIQSLYHNKPLPTPVPFDNYLSFLETTKTDATDQFWSRKLRNATSCKLGDLIMTEQPQKDVQTSIAGRDASLSLTNLQNCVRKLSSTPLAVFQAAWTRLLSCIFQVQDVCYGNVLSGRNLPIDGVDRIVAPCFNTVVMRVQFGREASNSDLCKNLQQSNVELLPYQPSSLRRIQRQNVLHGEALFDTLILLQQQEVQLDQVIWSQTYESGDMSFPFILEIVLDIANDRIRLKLHSEVAGEQILAQLLACFDALLEHTAKYPQSRALDFGVVAEKLPQLKAFEKPSRPVPSPAESHVNGSEPLSDLENLVKDIIMQLKPDILTRIHKDTTIFQLGMDSINAVQIAARLRKNGCSLTSADILEAASIAQIAASCQSNSQQPSEPSTFDLAAFDEQYRKRLCADNNISEATVESVRPCTPTQSGILSQFLRSDGNLYLNSVRFVLEEGVHTGKLREAWIKAHKLHEMLRTGFVETEQPGTPFAMVTYNADAVQLPWVENIQTLSRDSLFASRQGQLSFTHPPWQLTLDRQDGKATLDVTILHALYDAQSLDIILRDVAGIYNGMKPPEVTPPSTAICKILAMSDDERSQDYWKEVLPDLSPTRFPDMRIYFNDAQSFGVASKQCTLSHPALEKACAGIGASVQAVCATAWSLMLSAYTGQDAVTFGIILSGRGFDTEEENEVAFPCINTIPFAITVSHDLKTLLMHCSKRCAGSLRYQHTPISSIKRWAGIEDDLFDTVLVLQKHNSERGPERPWKLVQDEASAEYAVSLEIIPQDEHVNLQLTFRDNVLPREQAGYFLDEFNAMIEKILGSEADLPKTLSTSLMSVVPPADSRIETDIRYLHEFVEMTAKQKPDKIALEFVTSIQGETCEKREWTYSELNAKGDLVAHMLQSKNAAVGDLVAICFDKCPEASFAILGVLKAGCAYLAIDPGAPKARKDFILHDSKCKTVVTTSDKLSKFMSSPGVSVLTLDTIDWDRAQNERPMLSRELSPQDTCYCLYTSGTTGTPKGCLISHDSAVQAMLAFQRIFTGRWNETSRWLQFASFHFDVSVLEQYWSWSVGICVTSAPRDLLFEDLPGTIRKLKITHLDLTPSLARLLTPEDVPGLCGGVFIVGGEQVSQDILETWGDAHCLYNFYGPSEVTIGCTVHQNVPQNAKPTNIGQQWDNVGSFVLEPTSQKPVLRGAVGELCLSGALVGKGYLNRPDLTAQKFVTLPESQTRVYRTGDLVRLLHDNSFDFLGRIDDQVKLRGQRLEIGEINHVAMNADPSIKDVTTMVLKHPAQQREQLVTFFTIAQNKTRHEKPIIISSAESQTLIEAIQKNCSHNLPPYMVPTHYLPVSSLPLSVNNKVDHKALRALYETSTLDSNPPSADGAADNELGSPSSMPKVIEVLAEFLQISSSSIKPNARLFELGLDSVSAIGLARTFKRRGFENSDVATILKHPVVSDLARILAQKAGHNQDQIVAAAQKRIEAFAKLHHRTIRQAIGVEEDNTEHIAPCTALQEGMISRVIRSNPSDTTYFTSFQFELEPEVDLGRLRQAWIVAQRSVGILRTCFVSTTDGYAQVVLRKGFSHAVLEQIESDRDNVDTYLHSMFQQWVTSAKSFARSCLWRMRIVESNHRRYMVLEIFHGLYDGISLSLLLDRVRELYLHPGDTIKPDKQFYEALAYGPLCAMPDEEQFWSSRLANLEPFKLPLAHPNTQTQRQAVNVRGQVPLEVVQGLSHRLNVTTSAIFQAAWLYTLQKQFRGRPAMSVVVSGRSSGNGDFENVIGPMFNTIPFAINNLPGGSTMLDLIRACHHLSVNALPYQHTPLRKIARYLRVDVKTGFSASLFVFQKSRGEPTESVLWKEVSSESQPDYPLNTEVEQEGSSFAVTIVARPEYLVESELENLLDTYLEVVRSLEKTELLLPDDFCGPVHGASTATEGRAAAVGSLSDNPSSEHTEDNEWTDIQLSVRDQVANLASVSKAAIHLHKPSIFELGLDSIEAMKLAARLRKVGVKVPVSAIMRFPTVAGIANAAHSEGRDKTENSGRLPSALVTAEQQDEFRRMLQNQGVDVDDVEVILPVTPMQEGLLAEPEKYLNIMSFRLKQGTDVPRLTRAWQSAIHKQPILRTRFVANERSDNDAAFVQYVSKHGTHIKVLENIEVTDVVRSLREVVSHQDLNQESFQARVIISHDGQGFQILAMPHAMYDAWSLHLLHQEVSRLYQVQPSSNDQDEVTTVHYQAHLEEVQQHSRTLDAQTFWQHQLSDFQSSLFSGNVNDQDLSAPSLLLQKASSLSLTEALKFCREQNVTLQSLGLACWTTVLAHYARQLDVCFGLVLSGRTTEDSDRLIFPTFNTVLFRPRLDRKSTKAQVLKRVHDVAVQVSEFQHFPLRKAVQYAREQGASPQVFDSLFTFQKLPDVESRLPRLYEEVADCENVIHPPYPVNIELEGSQDTLSWTVAFQEGVATSKSGDELLSKLDAVLSSLMSSAEQPFLRHHEDGVTFCGLPAIALHEARRDNIEGDEKHAVGAENWSETESTIREILAQVSHIDSETISKTTGVFHLGLDSVSAIKVSSLLRKEGLRLPVSEIIKLQTIEKMAAAVELPKDETSEPRSVARSASGGAGTYRINRSAVAIPEEDVEAVLPCTAGQLYMLDMWTASGGRLFYPTFWLHVFGANRETLQNALNGIVRRLPILRTTIIKYADDGHNRTAQVILKSDAAQRYKLPWSYRITSSGEGLLLTVQIHHALYDAISFGLIVSQIEELCRDINPSAQPQTQFGKYIDKTLSASATVKDFWVTHLASEHASRELIGRGSFEAKRVEKFEPQVLPTGQLSEKLKTHGITIQALFFAAYARIYAALEGKSDTPKQADVVVGIYLANRSLDIEGLDELNAPTFNIVPLRIETTGSLLAMAQQVQRDLGEITRIGNCAASMRDIYAWTKVKVDTYINFLSLPQKEQEESETSASAVAQEVRVTHAKLTADEKSHLEGLEGASPFGENGSVLTDAAEWCLPAIDIEARVSDGYLGVGVFAPDDMLSANQAENLMKDMRRLLMEFE</sequence>
<dbReference type="GO" id="GO:0043041">
    <property type="term" value="P:amino acid activation for nonribosomal peptide biosynthetic process"/>
    <property type="evidence" value="ECO:0007669"/>
    <property type="project" value="TreeGrafter"/>
</dbReference>
<reference evidence="10 11" key="1">
    <citation type="submission" date="2015-01" db="EMBL/GenBank/DDBJ databases">
        <title>The Genome Sequence of Exophiala sideris CBS121828.</title>
        <authorList>
            <consortium name="The Broad Institute Genomics Platform"/>
            <person name="Cuomo C."/>
            <person name="de Hoog S."/>
            <person name="Gorbushina A."/>
            <person name="Stielow B."/>
            <person name="Teixiera M."/>
            <person name="Abouelleil A."/>
            <person name="Chapman S.B."/>
            <person name="Priest M."/>
            <person name="Young S.K."/>
            <person name="Wortman J."/>
            <person name="Nusbaum C."/>
            <person name="Birren B."/>
        </authorList>
    </citation>
    <scope>NUCLEOTIDE SEQUENCE [LARGE SCALE GENOMIC DNA]</scope>
    <source>
        <strain evidence="10 11">CBS 121828</strain>
    </source>
</reference>
<protein>
    <recommendedName>
        <fullName evidence="6">Nonribosomal peptide synthetase sidC</fullName>
    </recommendedName>
    <alternativeName>
        <fullName evidence="7">Siderophore peptide synthetase C</fullName>
    </alternativeName>
</protein>
<dbReference type="InterPro" id="IPR020845">
    <property type="entry name" value="AMP-binding_CS"/>
</dbReference>
<dbReference type="CDD" id="cd19542">
    <property type="entry name" value="CT_NRPS-like"/>
    <property type="match status" value="2"/>
</dbReference>